<evidence type="ECO:0008006" key="11">
    <source>
        <dbReference type="Google" id="ProtNLM"/>
    </source>
</evidence>
<evidence type="ECO:0000313" key="10">
    <source>
        <dbReference type="Proteomes" id="UP001187471"/>
    </source>
</evidence>
<dbReference type="PANTHER" id="PTHR48062">
    <property type="entry name" value="RECEPTOR-LIKE PROTEIN 14"/>
    <property type="match status" value="1"/>
</dbReference>
<keyword evidence="4 8" id="KW-0812">Transmembrane</keyword>
<evidence type="ECO:0000256" key="7">
    <source>
        <dbReference type="ARBA" id="ARBA00023136"/>
    </source>
</evidence>
<gene>
    <name evidence="9" type="ORF">RJ640_022672</name>
</gene>
<dbReference type="Gene3D" id="3.80.10.10">
    <property type="entry name" value="Ribonuclease Inhibitor"/>
    <property type="match status" value="2"/>
</dbReference>
<keyword evidence="10" id="KW-1185">Reference proteome</keyword>
<evidence type="ECO:0000256" key="2">
    <source>
        <dbReference type="ARBA" id="ARBA00009592"/>
    </source>
</evidence>
<dbReference type="PANTHER" id="PTHR48062:SF73">
    <property type="entry name" value="LEUCINE-RICH REPEAT RECEPTOR PROTEIN KINASE MSP1-LIKE"/>
    <property type="match status" value="1"/>
</dbReference>
<keyword evidence="7 8" id="KW-0472">Membrane</keyword>
<evidence type="ECO:0000256" key="6">
    <source>
        <dbReference type="ARBA" id="ARBA00022989"/>
    </source>
</evidence>
<dbReference type="FunFam" id="3.80.10.10:FF:000095">
    <property type="entry name" value="LRR receptor-like serine/threonine-protein kinase GSO1"/>
    <property type="match status" value="2"/>
</dbReference>
<reference evidence="9" key="1">
    <citation type="submission" date="2022-12" db="EMBL/GenBank/DDBJ databases">
        <title>Draft genome assemblies for two species of Escallonia (Escalloniales).</title>
        <authorList>
            <person name="Chanderbali A."/>
            <person name="Dervinis C."/>
            <person name="Anghel I."/>
            <person name="Soltis D."/>
            <person name="Soltis P."/>
            <person name="Zapata F."/>
        </authorList>
    </citation>
    <scope>NUCLEOTIDE SEQUENCE</scope>
    <source>
        <strain evidence="9">UCBG92.1500</strain>
        <tissue evidence="9">Leaf</tissue>
    </source>
</reference>
<dbReference type="AlphaFoldDB" id="A0AA88S8D1"/>
<dbReference type="GO" id="GO:0051707">
    <property type="term" value="P:response to other organism"/>
    <property type="evidence" value="ECO:0007669"/>
    <property type="project" value="UniProtKB-ARBA"/>
</dbReference>
<dbReference type="EMBL" id="JAVXUO010001261">
    <property type="protein sequence ID" value="KAK2984160.1"/>
    <property type="molecule type" value="Genomic_DNA"/>
</dbReference>
<keyword evidence="5" id="KW-0677">Repeat</keyword>
<evidence type="ECO:0000313" key="9">
    <source>
        <dbReference type="EMBL" id="KAK2984160.1"/>
    </source>
</evidence>
<evidence type="ECO:0000256" key="8">
    <source>
        <dbReference type="SAM" id="Phobius"/>
    </source>
</evidence>
<evidence type="ECO:0000256" key="4">
    <source>
        <dbReference type="ARBA" id="ARBA00022692"/>
    </source>
</evidence>
<dbReference type="Pfam" id="PF00560">
    <property type="entry name" value="LRR_1"/>
    <property type="match status" value="5"/>
</dbReference>
<dbReference type="InterPro" id="IPR051502">
    <property type="entry name" value="RLP_Defense_Trigger"/>
</dbReference>
<evidence type="ECO:0000256" key="5">
    <source>
        <dbReference type="ARBA" id="ARBA00022737"/>
    </source>
</evidence>
<organism evidence="9 10">
    <name type="scientific">Escallonia rubra</name>
    <dbReference type="NCBI Taxonomy" id="112253"/>
    <lineage>
        <taxon>Eukaryota</taxon>
        <taxon>Viridiplantae</taxon>
        <taxon>Streptophyta</taxon>
        <taxon>Embryophyta</taxon>
        <taxon>Tracheophyta</taxon>
        <taxon>Spermatophyta</taxon>
        <taxon>Magnoliopsida</taxon>
        <taxon>eudicotyledons</taxon>
        <taxon>Gunneridae</taxon>
        <taxon>Pentapetalae</taxon>
        <taxon>asterids</taxon>
        <taxon>campanulids</taxon>
        <taxon>Escalloniales</taxon>
        <taxon>Escalloniaceae</taxon>
        <taxon>Escallonia</taxon>
    </lineage>
</organism>
<keyword evidence="3" id="KW-0433">Leucine-rich repeat</keyword>
<keyword evidence="6 8" id="KW-1133">Transmembrane helix</keyword>
<dbReference type="Pfam" id="PF13855">
    <property type="entry name" value="LRR_8"/>
    <property type="match status" value="3"/>
</dbReference>
<dbReference type="GO" id="GO:0006952">
    <property type="term" value="P:defense response"/>
    <property type="evidence" value="ECO:0007669"/>
    <property type="project" value="UniProtKB-ARBA"/>
</dbReference>
<dbReference type="InterPro" id="IPR003591">
    <property type="entry name" value="Leu-rich_rpt_typical-subtyp"/>
</dbReference>
<proteinExistence type="inferred from homology"/>
<dbReference type="PRINTS" id="PR00019">
    <property type="entry name" value="LEURICHRPT"/>
</dbReference>
<protein>
    <recommendedName>
        <fullName evidence="11">Chaoptin</fullName>
    </recommendedName>
</protein>
<comment type="caution">
    <text evidence="9">The sequence shown here is derived from an EMBL/GenBank/DDBJ whole genome shotgun (WGS) entry which is preliminary data.</text>
</comment>
<accession>A0AA88S8D1</accession>
<dbReference type="InterPro" id="IPR001611">
    <property type="entry name" value="Leu-rich_rpt"/>
</dbReference>
<comment type="similarity">
    <text evidence="2">Belongs to the RLP family.</text>
</comment>
<sequence>MAGSIVVLTGDIALSPLVNLTSLEELQLSNNSFQIPVSFRPFFNHSRLKNYYLLERDEFQASVPTFQLDEIYLSDAGRHANNNAAVPKFLYHQHSLESIYLGDISFSGKSFLWLIENNTELYSLTLRNNSFTGPLQIPSNLISKLSYFDIASNNFSGNIPEDIATSFPGLRFLIMSANSFTGTIPSSLGDMSSLYHLDLSHNHLSGNIPNSLGMGCRSLWTLILSNNTLQGSILPGRHNLTRLINLELDINNFTTIPNSLSSCSQLEVLKINLNHLEGPFPTAICQHKFLRYLDISENNIAGILPACFSPPYIKYAKLSKNRLQGPLPHAFFNWRSLQILDLSHNQLTGPIPKWFDNLSSLSILLLNKNHFDGEILSQFCNLSDLSLIDLSNNSLSGSIPPCLGNITFRPLLHNLGLERSGLILPGNNLQRVEELIESVTKSITLVYRGNTISAIDLSCNNFAGHIPPEIGNLFDLKSLNLSHNSLSGTIPITFANLTGTESLDLSYNRLTGNIPSQLARLDSLQVFNVSFNNLSGPIPEGPHFQTFDAMSYIGNQLLCGKSVTRNCTDPELVPVTPRTRKETEFMDMDTFYVSFATAYITMLLAVFAILCINPYWRQWWFHLVEVSLSFCYYFVVDNLP</sequence>
<name>A0AA88S8D1_9ASTE</name>
<dbReference type="Proteomes" id="UP001187471">
    <property type="component" value="Unassembled WGS sequence"/>
</dbReference>
<evidence type="ECO:0000256" key="3">
    <source>
        <dbReference type="ARBA" id="ARBA00022614"/>
    </source>
</evidence>
<dbReference type="SUPFAM" id="SSF52047">
    <property type="entry name" value="RNI-like"/>
    <property type="match status" value="2"/>
</dbReference>
<dbReference type="SMART" id="SM00369">
    <property type="entry name" value="LRR_TYP"/>
    <property type="match status" value="8"/>
</dbReference>
<feature type="transmembrane region" description="Helical" evidence="8">
    <location>
        <begin position="619"/>
        <end position="636"/>
    </location>
</feature>
<evidence type="ECO:0000256" key="1">
    <source>
        <dbReference type="ARBA" id="ARBA00004167"/>
    </source>
</evidence>
<feature type="transmembrane region" description="Helical" evidence="8">
    <location>
        <begin position="591"/>
        <end position="612"/>
    </location>
</feature>
<comment type="subcellular location">
    <subcellularLocation>
        <location evidence="1">Membrane</location>
        <topology evidence="1">Single-pass membrane protein</topology>
    </subcellularLocation>
</comment>
<dbReference type="GO" id="GO:0016020">
    <property type="term" value="C:membrane"/>
    <property type="evidence" value="ECO:0007669"/>
    <property type="project" value="UniProtKB-SubCell"/>
</dbReference>
<dbReference type="InterPro" id="IPR032675">
    <property type="entry name" value="LRR_dom_sf"/>
</dbReference>
<dbReference type="PROSITE" id="PS51450">
    <property type="entry name" value="LRR"/>
    <property type="match status" value="1"/>
</dbReference>